<evidence type="ECO:0000313" key="1">
    <source>
        <dbReference type="EMBL" id="ACP49185.1"/>
    </source>
</evidence>
<accession>C3NJG8</accession>
<evidence type="ECO:0000313" key="2">
    <source>
        <dbReference type="Proteomes" id="UP000006818"/>
    </source>
</evidence>
<name>C3NJG8_SACI1</name>
<gene>
    <name evidence="1" type="ordered locus">YN1551_2181</name>
</gene>
<reference evidence="1 2" key="1">
    <citation type="journal article" date="2009" name="Proc. Natl. Acad. Sci. U.S.A.">
        <title>Biogeography of the Sulfolobus islandicus pan-genome.</title>
        <authorList>
            <person name="Reno M.L."/>
            <person name="Held N.L."/>
            <person name="Fields C.J."/>
            <person name="Burke P.V."/>
            <person name="Whitaker R.J."/>
        </authorList>
    </citation>
    <scope>NUCLEOTIDE SEQUENCE [LARGE SCALE GENOMIC DNA]</scope>
    <source>
        <strain evidence="2">Y.N.15.51 / Yellowstone #2</strain>
    </source>
</reference>
<dbReference type="KEGG" id="sin:YN1551_2181"/>
<dbReference type="AlphaFoldDB" id="C3NJG8"/>
<protein>
    <submittedName>
        <fullName evidence="1">Uncharacterized protein</fullName>
    </submittedName>
</protein>
<organism evidence="1 2">
    <name type="scientific">Saccharolobus islandicus (strain Y.N.15.51 / Yellowstone #2)</name>
    <name type="common">Sulfolobus islandicus</name>
    <dbReference type="NCBI Taxonomy" id="419942"/>
    <lineage>
        <taxon>Archaea</taxon>
        <taxon>Thermoproteota</taxon>
        <taxon>Thermoprotei</taxon>
        <taxon>Sulfolobales</taxon>
        <taxon>Sulfolobaceae</taxon>
        <taxon>Saccharolobus</taxon>
    </lineage>
</organism>
<dbReference type="HOGENOM" id="CLU_3021153_0_0_2"/>
<sequence>MIGKIYSCKDGFPHLIAEEKGEIQEILEKWKDKCVIEIFDEDTNRRLMIYVSYLQEN</sequence>
<proteinExistence type="predicted"/>
<dbReference type="EMBL" id="CP001404">
    <property type="protein sequence ID" value="ACP49185.1"/>
    <property type="molecule type" value="Genomic_DNA"/>
</dbReference>
<dbReference type="Proteomes" id="UP000006818">
    <property type="component" value="Chromosome"/>
</dbReference>